<evidence type="ECO:0000256" key="2">
    <source>
        <dbReference type="ARBA" id="ARBA00022723"/>
    </source>
</evidence>
<proteinExistence type="inferred from homology"/>
<dbReference type="HOGENOM" id="CLU_055029_3_1_4"/>
<gene>
    <name evidence="6" type="ordered locus">Bphy_6282</name>
</gene>
<dbReference type="Gene3D" id="3.40.50.10310">
    <property type="entry name" value="Creatininase"/>
    <property type="match status" value="1"/>
</dbReference>
<dbReference type="GO" id="GO:0006602">
    <property type="term" value="P:creatinine catabolic process"/>
    <property type="evidence" value="ECO:0007669"/>
    <property type="project" value="InterPro"/>
</dbReference>
<dbReference type="GO" id="GO:0016811">
    <property type="term" value="F:hydrolase activity, acting on carbon-nitrogen (but not peptide) bonds, in linear amides"/>
    <property type="evidence" value="ECO:0007669"/>
    <property type="project" value="TreeGrafter"/>
</dbReference>
<evidence type="ECO:0000256" key="5">
    <source>
        <dbReference type="ARBA" id="ARBA00024029"/>
    </source>
</evidence>
<evidence type="ECO:0000256" key="4">
    <source>
        <dbReference type="ARBA" id="ARBA00022833"/>
    </source>
</evidence>
<organism evidence="6 7">
    <name type="scientific">Paraburkholderia phymatum (strain DSM 17167 / CIP 108236 / LMG 21445 / STM815)</name>
    <name type="common">Burkholderia phymatum</name>
    <dbReference type="NCBI Taxonomy" id="391038"/>
    <lineage>
        <taxon>Bacteria</taxon>
        <taxon>Pseudomonadati</taxon>
        <taxon>Pseudomonadota</taxon>
        <taxon>Betaproteobacteria</taxon>
        <taxon>Burkholderiales</taxon>
        <taxon>Burkholderiaceae</taxon>
        <taxon>Paraburkholderia</taxon>
    </lineage>
</organism>
<keyword evidence="7" id="KW-1185">Reference proteome</keyword>
<keyword evidence="6" id="KW-0614">Plasmid</keyword>
<dbReference type="GO" id="GO:0009231">
    <property type="term" value="P:riboflavin biosynthetic process"/>
    <property type="evidence" value="ECO:0007669"/>
    <property type="project" value="TreeGrafter"/>
</dbReference>
<dbReference type="SUPFAM" id="SSF102215">
    <property type="entry name" value="Creatininase"/>
    <property type="match status" value="1"/>
</dbReference>
<comment type="similarity">
    <text evidence="5">Belongs to the creatininase superfamily.</text>
</comment>
<dbReference type="NCBIfam" id="TIGR04448">
    <property type="entry name" value="creatininase"/>
    <property type="match status" value="1"/>
</dbReference>
<dbReference type="InterPro" id="IPR031034">
    <property type="entry name" value="Creatininase"/>
</dbReference>
<dbReference type="PANTHER" id="PTHR35005:SF1">
    <property type="entry name" value="2-AMINO-5-FORMYLAMINO-6-RIBOSYLAMINOPYRIMIDIN-4(3H)-ONE 5'-MONOPHOSPHATE DEFORMYLASE"/>
    <property type="match status" value="1"/>
</dbReference>
<dbReference type="InterPro" id="IPR003785">
    <property type="entry name" value="Creatininase/forma_Hydrolase"/>
</dbReference>
<dbReference type="GO" id="GO:0047789">
    <property type="term" value="F:creatininase activity"/>
    <property type="evidence" value="ECO:0007669"/>
    <property type="project" value="InterPro"/>
</dbReference>
<geneLocation type="plasmid" evidence="6 7">
    <name>pBPHY01</name>
</geneLocation>
<keyword evidence="3" id="KW-0378">Hydrolase</keyword>
<dbReference type="PANTHER" id="PTHR35005">
    <property type="entry name" value="3-DEHYDRO-SCYLLO-INOSOSE HYDROLASE"/>
    <property type="match status" value="1"/>
</dbReference>
<reference evidence="7" key="1">
    <citation type="journal article" date="2014" name="Stand. Genomic Sci.">
        <title>Complete genome sequence of Burkholderia phymatum STM815(T), a broad host range and efficient nitrogen-fixing symbiont of Mimosa species.</title>
        <authorList>
            <person name="Moulin L."/>
            <person name="Klonowska A."/>
            <person name="Caroline B."/>
            <person name="Booth K."/>
            <person name="Vriezen J.A."/>
            <person name="Melkonian R."/>
            <person name="James E.K."/>
            <person name="Young J.P."/>
            <person name="Bena G."/>
            <person name="Hauser L."/>
            <person name="Land M."/>
            <person name="Kyrpides N."/>
            <person name="Bruce D."/>
            <person name="Chain P."/>
            <person name="Copeland A."/>
            <person name="Pitluck S."/>
            <person name="Woyke T."/>
            <person name="Lizotte-Waniewski M."/>
            <person name="Bristow J."/>
            <person name="Riley M."/>
        </authorList>
    </citation>
    <scope>NUCLEOTIDE SEQUENCE [LARGE SCALE GENOMIC DNA]</scope>
    <source>
        <strain evidence="7">DSM 17167 / CIP 108236 / LMG 21445 / STM815</strain>
        <plasmid evidence="7">Plasmid pBPHY01</plasmid>
    </source>
</reference>
<dbReference type="Pfam" id="PF02633">
    <property type="entry name" value="Creatininase"/>
    <property type="match status" value="1"/>
</dbReference>
<keyword evidence="4" id="KW-0862">Zinc</keyword>
<evidence type="ECO:0000313" key="6">
    <source>
        <dbReference type="EMBL" id="ACC75316.1"/>
    </source>
</evidence>
<evidence type="ECO:0000256" key="1">
    <source>
        <dbReference type="ARBA" id="ARBA00001947"/>
    </source>
</evidence>
<dbReference type="InterPro" id="IPR024087">
    <property type="entry name" value="Creatininase-like_sf"/>
</dbReference>
<dbReference type="Proteomes" id="UP000001192">
    <property type="component" value="Plasmid pBPHY01"/>
</dbReference>
<comment type="cofactor">
    <cofactor evidence="1">
        <name>Zn(2+)</name>
        <dbReference type="ChEBI" id="CHEBI:29105"/>
    </cofactor>
</comment>
<dbReference type="EMBL" id="CP001045">
    <property type="protein sequence ID" value="ACC75316.1"/>
    <property type="molecule type" value="Genomic_DNA"/>
</dbReference>
<evidence type="ECO:0000256" key="3">
    <source>
        <dbReference type="ARBA" id="ARBA00022801"/>
    </source>
</evidence>
<sequence length="277" mass="29941">MQNNATRNNEETVMKQSVVIGELAAPEYARRIGDGWPVLIPLGALEQHGPHMSMNPDVLLPTAIGIAVARNIEALVAPAIAYGYKSQQKSGGGNHLCGTTSLDGHTLTSTIKDILKEFARHGARSICLINGHFENSMFAVEGIDLALRELKWEGTCDLQVVMLSYWDFVTETTIARIYPDGFPGWAVEHGGVLETSLMLHLHPHLVDMSQVPTHAAVTFPPYDVFPPIPEWTPASGCLSSAANASAEKGKLLFDVCVEGMSQALGEAWQARAKASRA</sequence>
<dbReference type="GO" id="GO:0046872">
    <property type="term" value="F:metal ion binding"/>
    <property type="evidence" value="ECO:0007669"/>
    <property type="project" value="UniProtKB-KW"/>
</dbReference>
<protein>
    <submittedName>
        <fullName evidence="6">Creatininase</fullName>
    </submittedName>
</protein>
<dbReference type="AlphaFoldDB" id="B2JWI9"/>
<keyword evidence="2" id="KW-0479">Metal-binding</keyword>
<evidence type="ECO:0000313" key="7">
    <source>
        <dbReference type="Proteomes" id="UP000001192"/>
    </source>
</evidence>
<name>B2JWI9_PARP8</name>
<accession>B2JWI9</accession>
<dbReference type="KEGG" id="bph:Bphy_6282"/>
<dbReference type="GO" id="GO:0006601">
    <property type="term" value="P:creatine biosynthetic process"/>
    <property type="evidence" value="ECO:0007669"/>
    <property type="project" value="InterPro"/>
</dbReference>